<reference evidence="3" key="1">
    <citation type="submission" date="2016-10" db="EMBL/GenBank/DDBJ databases">
        <authorList>
            <person name="Varghese N."/>
            <person name="Submissions S."/>
        </authorList>
    </citation>
    <scope>NUCLEOTIDE SEQUENCE [LARGE SCALE GENOMIC DNA]</scope>
    <source>
        <strain evidence="3">DSM 28463</strain>
    </source>
</reference>
<accession>A0A1I5FC52</accession>
<sequence length="85" mass="9105">MTQITQDQLSSFIDAVKANPALKQNLVGTDTLDSVVVAAKQMGFDFSADDLVKKAQMEVSEWELEGCCASTGTVKTGISLCKDCE</sequence>
<evidence type="ECO:0000259" key="1">
    <source>
        <dbReference type="Pfam" id="PF07862"/>
    </source>
</evidence>
<dbReference type="AlphaFoldDB" id="A0A1I5FC52"/>
<dbReference type="NCBIfam" id="TIGR03798">
    <property type="entry name" value="leader_Nif11"/>
    <property type="match status" value="1"/>
</dbReference>
<dbReference type="Pfam" id="PF07862">
    <property type="entry name" value="Nif11"/>
    <property type="match status" value="1"/>
</dbReference>
<organism evidence="2 3">
    <name type="scientific">Roseovarius lutimaris</name>
    <dbReference type="NCBI Taxonomy" id="1005928"/>
    <lineage>
        <taxon>Bacteria</taxon>
        <taxon>Pseudomonadati</taxon>
        <taxon>Pseudomonadota</taxon>
        <taxon>Alphaproteobacteria</taxon>
        <taxon>Rhodobacterales</taxon>
        <taxon>Roseobacteraceae</taxon>
        <taxon>Roseovarius</taxon>
    </lineage>
</organism>
<gene>
    <name evidence="2" type="ORF">SAMN04487859_11945</name>
</gene>
<name>A0A1I5FC52_9RHOB</name>
<dbReference type="Proteomes" id="UP000198599">
    <property type="component" value="Unassembled WGS sequence"/>
</dbReference>
<dbReference type="InterPro" id="IPR022516">
    <property type="entry name" value="CHP03798_Ocin"/>
</dbReference>
<dbReference type="InterPro" id="IPR012903">
    <property type="entry name" value="Nif11"/>
</dbReference>
<feature type="domain" description="Nif11" evidence="1">
    <location>
        <begin position="6"/>
        <end position="51"/>
    </location>
</feature>
<dbReference type="EMBL" id="FOVP01000019">
    <property type="protein sequence ID" value="SFO21196.1"/>
    <property type="molecule type" value="Genomic_DNA"/>
</dbReference>
<protein>
    <submittedName>
        <fullName evidence="2">Nif11-like leader peptide domain-containing protein</fullName>
    </submittedName>
</protein>
<proteinExistence type="predicted"/>
<evidence type="ECO:0000313" key="2">
    <source>
        <dbReference type="EMBL" id="SFO21196.1"/>
    </source>
</evidence>
<evidence type="ECO:0000313" key="3">
    <source>
        <dbReference type="Proteomes" id="UP000198599"/>
    </source>
</evidence>
<keyword evidence="3" id="KW-1185">Reference proteome</keyword>
<dbReference type="RefSeq" id="WP_092841089.1">
    <property type="nucleotide sequence ID" value="NZ_FOVP01000019.1"/>
</dbReference>